<feature type="region of interest" description="Disordered" evidence="1">
    <location>
        <begin position="55"/>
        <end position="105"/>
    </location>
</feature>
<feature type="region of interest" description="Disordered" evidence="1">
    <location>
        <begin position="1321"/>
        <end position="1378"/>
    </location>
</feature>
<feature type="region of interest" description="Disordered" evidence="1">
    <location>
        <begin position="2059"/>
        <end position="2103"/>
    </location>
</feature>
<feature type="region of interest" description="Disordered" evidence="1">
    <location>
        <begin position="1"/>
        <end position="41"/>
    </location>
</feature>
<name>A0A0G4G2G2_9ALVE</name>
<feature type="compositionally biased region" description="Basic and acidic residues" evidence="1">
    <location>
        <begin position="889"/>
        <end position="901"/>
    </location>
</feature>
<feature type="compositionally biased region" description="Basic and acidic residues" evidence="1">
    <location>
        <begin position="1841"/>
        <end position="1863"/>
    </location>
</feature>
<feature type="domain" description="Cyclic nucleotide-binding" evidence="2">
    <location>
        <begin position="1918"/>
        <end position="1995"/>
    </location>
</feature>
<feature type="domain" description="Cyclic nucleotide-binding" evidence="2">
    <location>
        <begin position="499"/>
        <end position="657"/>
    </location>
</feature>
<feature type="domain" description="Cyclic nucleotide-binding" evidence="2">
    <location>
        <begin position="1630"/>
        <end position="1715"/>
    </location>
</feature>
<feature type="domain" description="Cyclic nucleotide-binding" evidence="2">
    <location>
        <begin position="413"/>
        <end position="457"/>
    </location>
</feature>
<feature type="region of interest" description="Disordered" evidence="1">
    <location>
        <begin position="959"/>
        <end position="992"/>
    </location>
</feature>
<feature type="region of interest" description="Disordered" evidence="1">
    <location>
        <begin position="558"/>
        <end position="595"/>
    </location>
</feature>
<dbReference type="InterPro" id="IPR000595">
    <property type="entry name" value="cNMP-bd_dom"/>
</dbReference>
<feature type="compositionally biased region" description="Low complexity" evidence="1">
    <location>
        <begin position="334"/>
        <end position="352"/>
    </location>
</feature>
<dbReference type="SMART" id="SM00100">
    <property type="entry name" value="cNMP"/>
    <property type="match status" value="5"/>
</dbReference>
<feature type="compositionally biased region" description="Low complexity" evidence="1">
    <location>
        <begin position="968"/>
        <end position="980"/>
    </location>
</feature>
<feature type="domain" description="Cyclic nucleotide-binding" evidence="2">
    <location>
        <begin position="2021"/>
        <end position="2049"/>
    </location>
</feature>
<feature type="region of interest" description="Disordered" evidence="1">
    <location>
        <begin position="3155"/>
        <end position="3222"/>
    </location>
</feature>
<feature type="compositionally biased region" description="Polar residues" evidence="1">
    <location>
        <begin position="289"/>
        <end position="298"/>
    </location>
</feature>
<feature type="domain" description="Cyclic nucleotide-binding" evidence="2">
    <location>
        <begin position="1398"/>
        <end position="1459"/>
    </location>
</feature>
<feature type="compositionally biased region" description="Acidic residues" evidence="1">
    <location>
        <begin position="1106"/>
        <end position="1115"/>
    </location>
</feature>
<dbReference type="SUPFAM" id="SSF51206">
    <property type="entry name" value="cAMP-binding domain-like"/>
    <property type="match status" value="6"/>
</dbReference>
<feature type="compositionally biased region" description="Gly residues" evidence="1">
    <location>
        <begin position="2778"/>
        <end position="2789"/>
    </location>
</feature>
<feature type="compositionally biased region" description="Polar residues" evidence="1">
    <location>
        <begin position="3360"/>
        <end position="3373"/>
    </location>
</feature>
<gene>
    <name evidence="3" type="ORF">Cvel_4094</name>
</gene>
<feature type="compositionally biased region" description="Basic and acidic residues" evidence="1">
    <location>
        <begin position="310"/>
        <end position="332"/>
    </location>
</feature>
<accession>A0A0G4G2G2</accession>
<reference evidence="3" key="1">
    <citation type="submission" date="2014-11" db="EMBL/GenBank/DDBJ databases">
        <authorList>
            <person name="Otto D Thomas"/>
            <person name="Naeem Raeece"/>
        </authorList>
    </citation>
    <scope>NUCLEOTIDE SEQUENCE</scope>
</reference>
<feature type="region of interest" description="Disordered" evidence="1">
    <location>
        <begin position="1197"/>
        <end position="1221"/>
    </location>
</feature>
<dbReference type="Gene3D" id="2.60.120.10">
    <property type="entry name" value="Jelly Rolls"/>
    <property type="match status" value="8"/>
</dbReference>
<feature type="region of interest" description="Disordered" evidence="1">
    <location>
        <begin position="3494"/>
        <end position="3525"/>
    </location>
</feature>
<dbReference type="VEuPathDB" id="CryptoDB:Cvel_4094"/>
<feature type="compositionally biased region" description="Low complexity" evidence="1">
    <location>
        <begin position="564"/>
        <end position="579"/>
    </location>
</feature>
<feature type="compositionally biased region" description="Basic and acidic residues" evidence="1">
    <location>
        <begin position="3376"/>
        <end position="3385"/>
    </location>
</feature>
<evidence type="ECO:0000256" key="1">
    <source>
        <dbReference type="SAM" id="MobiDB-lite"/>
    </source>
</evidence>
<feature type="compositionally biased region" description="Basic and acidic residues" evidence="1">
    <location>
        <begin position="1348"/>
        <end position="1372"/>
    </location>
</feature>
<proteinExistence type="predicted"/>
<dbReference type="EMBL" id="CDMZ01000827">
    <property type="protein sequence ID" value="CEM22222.1"/>
    <property type="molecule type" value="Genomic_DNA"/>
</dbReference>
<dbReference type="CDD" id="cd00038">
    <property type="entry name" value="CAP_ED"/>
    <property type="match status" value="6"/>
</dbReference>
<feature type="region of interest" description="Disordered" evidence="1">
    <location>
        <begin position="250"/>
        <end position="397"/>
    </location>
</feature>
<feature type="region of interest" description="Disordered" evidence="1">
    <location>
        <begin position="878"/>
        <end position="945"/>
    </location>
</feature>
<feature type="region of interest" description="Disordered" evidence="1">
    <location>
        <begin position="3335"/>
        <end position="3434"/>
    </location>
</feature>
<feature type="compositionally biased region" description="Low complexity" evidence="1">
    <location>
        <begin position="2079"/>
        <end position="2100"/>
    </location>
</feature>
<feature type="region of interest" description="Disordered" evidence="1">
    <location>
        <begin position="2776"/>
        <end position="2817"/>
    </location>
</feature>
<dbReference type="Pfam" id="PF00027">
    <property type="entry name" value="cNMP_binding"/>
    <property type="match status" value="2"/>
</dbReference>
<feature type="compositionally biased region" description="Polar residues" evidence="1">
    <location>
        <begin position="353"/>
        <end position="374"/>
    </location>
</feature>
<dbReference type="PANTHER" id="PTHR23011">
    <property type="entry name" value="CYCLIC NUCLEOTIDE-BINDING DOMAIN CONTAINING PROTEIN"/>
    <property type="match status" value="1"/>
</dbReference>
<feature type="domain" description="Cyclic nucleotide-binding" evidence="2">
    <location>
        <begin position="199"/>
        <end position="249"/>
    </location>
</feature>
<dbReference type="InterPro" id="IPR014710">
    <property type="entry name" value="RmlC-like_jellyroll"/>
</dbReference>
<sequence>MSAEVPEPRPQSPPTGAVKSTTRRESILTPEQQRLRDERRASLFEAVQERIENIRRASQASVTGAAPGSPSPTGKEGEGRRDSMPGKMMDEESDDEAEDTKEPHLDQKFAFIGRSTTGKITPLGRTLQARGLLQQNVKTIMEEEGVKKKEEAKELAEALEKISPDRLRHVINILKNKAPQYRSREDIDLLSAVLKSNKFFRALDAKTRNMVCKDIDYYPVPADHTLFHQGDDGDAFYLILSGEVGIYTEKAKKKKRGGRASITAGSPTAPPPSPEKPKQSVSRPAPPVSQASKTVITQNSEEDEVSGGEENEKEKQKEAEKEKEKEKEKEGEESPSQAPQEEGEQAQEQQPQTDTPVTKSPEQAPPVSQASQSKLEAPPASPPPQRKTLAPPAAAKPAAPVLQRLPLQEMNHVATLGEGDSFGEWALVRNEKRMATVHTLTPCQLLVIEKAFYQEVLQAARVLQVKLAAFVQILKTKPVSDRTSEDLAILAEFLRSVPMFANIPEEALRVVATMVDIRSYAAFSEIVKEGDMPDLVFGVVNGSCGVYQEIKYVINAEEDGGDDSNGQQQGKGQNGAQQGNERDRQGSIIKRGGDLGVDDEGDEIIAVLEHVCELEEGDVFGEWGLALDTPRMASVVSLQFTSVFVLDKITYRRFVRPERQDVISYDIALEILRTRAPQRRDKTEIAMLDRLLKQSELFAALERGHRHALCRQLRLKNVNAGMILARQGQLHRTFVMILRGQVHVLKKGGNMLEWLKRARWRTVVRWAAAETVRRELLETETEDWVAFLADILNGKRTVALHPYLPRLRYCYQIAGMEVERADPVYRENREGSLFALGRCKELMPHDIAISLQDPRPVGPIPSLHALHWSPFGKRGMSRVPLGISSPPPMERDESGSVEKSQRLSRAPTSPVRSSTARSGLNITLRPHGGSSAQRARSCPLPLPSQAKRRFHPHVQKMISENDHHKYRSPCSSSLSSSASSAKPETSRIVTTEVDKDLPAEFEVDKPEPVTLPPPALATAVSNVSMGDEVLPADLSPAEEARESPSANTLPHPGLPPRRRSSLCAELNRRRSLTRSQTSPTKASPERLNIPMEDLGPEDASPHCQEEEGEESEEEGLIPGRRRKSVTMAPFRSQTTMDLEKPALGLARGPSKLSSKGSSQDRDLPLNDRLRNILEAPGKKVVELVVTPAVQRLHHMKRRSASMTTRGSYRMAAGKGGRRYSQRGISSPLISPAAGFRSPVKLGLVDLQHTPPPGKKEVLRLMHMLQEEWSGGRPLAPSSLHETIRRGVIAALKSWWSSYGDMLARMRREKTFAHLSGTISELSSSAVSEPLEPKEPPSPPPEKEDGETVEQKEEGEQKDGALPKEEKDKEKTSKPTPAEVIALRRVEKGVPTRHQRMRLTTLRIGAHFGDWFLVHPVKRSYSLVAANPVSLLMLSAKRFQMAVAESTAVFTAKHEEAINILRETPMEARVVDHLQVIDALVCTQQDLAALPTKMRMELARLCHYNKRKRGETLFKEGANLDAFFLLLSGAVDVFIHNMGKDPVARIKKGACFGEEAFQDGFFTRKCTVKVAEAQVEFLSLTRDDYRRIDKQYRQLNVHKQKAAQVLKWKDPGTRTPQEIETLLSVLKPTALFQQLNPDLRKEVCQKASYKVVPAMTIVFNQGDEPDNFYMILKGSVTVWKQKENARGAAETRQSMAASKAVALPGQLLERTRRSSIQRAERRESVDAQTQQKVAFQGMPSGARSRKKSDFVDEQIEKASNALGKGGLPSWDLVLSLAQERVEIQKELQRLRFEIEDPRVTEISMSPLLASLRSFTDVCSKTARVRKLENQIQRLSAVLEQAESSKAKEEKEKQAGRGTPGKRDGTPAGESAVTFGEEAKRPNASREGDRQGTPDQVPQEGEEESGGAKKGRQQGPKKSIFKKDEDPLVAAKFMWLNELREGQSFGDAALISKDRRNATIRTVGETEFLIIDKDSFDSIIKEDIHRQRRLDIQFLKTWLPGARSQSDSTVERVMPYYFKRESFVKGTILYEEGKQSDKLFIIISGQVKLLKMKPVGPGCMAVRGRPSSRQDGQAHAGDTQGANAGGSPTAGAAAANPPVGVPTEDEGTLQAAWNDRAILPHGTALSKWLNLHRVSKGVEVARVYVGHTLGCSATFFQLPTEKLTPTEQAAMLEAFTAVVVSPVAEVWTLDRDNVSRLPRSIIDATREAAMNQWSFREVQTEETLKALKDSDIRLPIRRSRECPCKGVCPDGSEWQGEDSAEGFGSGAEKREGTKRGRLEMRKLLDSPFLSGKRRWLSNDPFFNQLQTFFPKWIPPDDEIFHALVRLDTLRGLRLCPMPETPGEGGEEEEPRGGTAEAVSDLVLSHGLQVSAERRAGRSGLGGKFQGDPGTGGLAGWDRSDPQGGEGETGAFTPQRNSNGYISPQAHGREDKNAPLSSTRLLKQRFSDGMPSLVKGGPAADVLAILANAGGGVNGGGGAGSGRVIRKAAPTGERSEPMPTLVEGLSLQQKSRLRRTAGGKLAATLLSAGEEASVQGEDVPVKVSNSVANWLLATLPSAVGGKLDEEVGIGSKEAQAEKQKALKALLESLRGDQTVHASMSFALDRITLNKPHGAAVRLKAARSLQVTPALVRLIAAKDLDAASLMEVLKEDGTVAEWVGALEDQIEHEVRVDEFLRAANLFFNAHAPLFLKGVPVHPPSLSIPHLDCLKDNVHTSSNSAAKGVITQRNLLEGVFADQVPQGPLPSLAQISHDLSSAIRKKRSANGRSLTSQQTEAVIYGNQFGGKGSGGKGKGSALRRTAHQALIQQQQQQPRPPHEPGYGYNADEYAVHREDLARAAGAMITHPSRRLFFCPLINKPQRVSVESILLTRQEDEELTSAFMPLESTNAGDSAVGDAKGCKGKPSKAVFQGPFGRTFRLRTVRQPSNSVYSCLFDVDLSAQERAREREKESKAVRHGRHAEVPQIDRRFFEGRLPEYFARKVQTLREAKEAEKQAGEKNSPQATAKPRRSGSRPASSQRPPESAAGLQNLLATAGPRRFSRQSFRLSAPSLPDLSGQAELWGSTVAAASSGVRDSGGGMMQDSPSKLLLPFPENGMGGGTPGLSGLSPMTKEREKGGAKSSAAERPWEEFVLSRRSFPDGALASIHQRYLLQVQQSLQQHDRQYGEREDEDEGEEPSIWVNDGASPSHAASPLRLPNRPNISLIGGASPSPRLHLDDHEQSPRLAASLGIKGTTAPFSIAPSPCRPAPLSPLSRIHPSLQTSKPEETPDRSRVLGDSQVVLPSMQEEEGLPSGDSRRSVGPLEAEGREEEAAEAAAGLGGDTETGRLLRAVGGIVSGLLEDGERPEGTFHGGRHSFSSRGRVPSPTTGVSSGLNTQVEWRAGDAGEGQREGQAAAGAGEEERERARDRVVARERARVRARSAGPWPTAPPPEGDEPAGVRLEEFKGCEAAAAVLSAVGDLQPKLFSSGPNRAATVAPPVSLKETDVTLQTYNTLAAMQVRNGGEGEGRREKERERGKDFMVTGREMKPE</sequence>
<feature type="compositionally biased region" description="Basic and acidic residues" evidence="1">
    <location>
        <begin position="75"/>
        <end position="90"/>
    </location>
</feature>
<feature type="region of interest" description="Disordered" evidence="1">
    <location>
        <begin position="1036"/>
        <end position="1163"/>
    </location>
</feature>
<feature type="region of interest" description="Disordered" evidence="1">
    <location>
        <begin position="2250"/>
        <end position="2272"/>
    </location>
</feature>
<feature type="region of interest" description="Disordered" evidence="1">
    <location>
        <begin position="1711"/>
        <end position="1747"/>
    </location>
</feature>
<feature type="compositionally biased region" description="Basic and acidic residues" evidence="1">
    <location>
        <begin position="1875"/>
        <end position="1890"/>
    </location>
</feature>
<evidence type="ECO:0000313" key="3">
    <source>
        <dbReference type="EMBL" id="CEM22222.1"/>
    </source>
</evidence>
<protein>
    <recommendedName>
        <fullName evidence="2">Cyclic nucleotide-binding domain-containing protein</fullName>
    </recommendedName>
</protein>
<feature type="region of interest" description="Disordered" evidence="1">
    <location>
        <begin position="3091"/>
        <end position="3121"/>
    </location>
</feature>
<feature type="compositionally biased region" description="Basic and acidic residues" evidence="1">
    <location>
        <begin position="3499"/>
        <end position="3525"/>
    </location>
</feature>
<evidence type="ECO:0000259" key="2">
    <source>
        <dbReference type="PROSITE" id="PS50042"/>
    </source>
</evidence>
<feature type="region of interest" description="Disordered" evidence="1">
    <location>
        <begin position="2334"/>
        <end position="2353"/>
    </location>
</feature>
<organism evidence="3">
    <name type="scientific">Chromera velia CCMP2878</name>
    <dbReference type="NCBI Taxonomy" id="1169474"/>
    <lineage>
        <taxon>Eukaryota</taxon>
        <taxon>Sar</taxon>
        <taxon>Alveolata</taxon>
        <taxon>Colpodellida</taxon>
        <taxon>Chromeraceae</taxon>
        <taxon>Chromera</taxon>
    </lineage>
</organism>
<feature type="region of interest" description="Disordered" evidence="1">
    <location>
        <begin position="3235"/>
        <end position="3321"/>
    </location>
</feature>
<feature type="compositionally biased region" description="Polar residues" evidence="1">
    <location>
        <begin position="2409"/>
        <end position="2419"/>
    </location>
</feature>
<feature type="compositionally biased region" description="Gly residues" evidence="1">
    <location>
        <begin position="2376"/>
        <end position="2392"/>
    </location>
</feature>
<dbReference type="InterPro" id="IPR018490">
    <property type="entry name" value="cNMP-bd_dom_sf"/>
</dbReference>
<feature type="domain" description="Cyclic nucleotide-binding" evidence="2">
    <location>
        <begin position="1485"/>
        <end position="1587"/>
    </location>
</feature>
<feature type="compositionally biased region" description="Acidic residues" evidence="1">
    <location>
        <begin position="300"/>
        <end position="309"/>
    </location>
</feature>
<feature type="region of interest" description="Disordered" evidence="1">
    <location>
        <begin position="1838"/>
        <end position="1921"/>
    </location>
</feature>
<feature type="region of interest" description="Disordered" evidence="1">
    <location>
        <begin position="2370"/>
        <end position="2432"/>
    </location>
</feature>
<feature type="domain" description="Cyclic nucleotide-binding" evidence="2">
    <location>
        <begin position="697"/>
        <end position="747"/>
    </location>
</feature>
<feature type="region of interest" description="Disordered" evidence="1">
    <location>
        <begin position="2984"/>
        <end position="3021"/>
    </location>
</feature>
<dbReference type="PANTHER" id="PTHR23011:SF28">
    <property type="entry name" value="CYCLIC NUCLEOTIDE-BINDING DOMAIN CONTAINING PROTEIN"/>
    <property type="match status" value="1"/>
</dbReference>
<feature type="compositionally biased region" description="Polar residues" evidence="1">
    <location>
        <begin position="906"/>
        <end position="921"/>
    </location>
</feature>
<dbReference type="PROSITE" id="PS50042">
    <property type="entry name" value="CNMP_BINDING_3"/>
    <property type="match status" value="9"/>
</dbReference>
<feature type="compositionally biased region" description="Basic and acidic residues" evidence="1">
    <location>
        <begin position="3395"/>
        <end position="3412"/>
    </location>
</feature>
<feature type="compositionally biased region" description="Basic and acidic residues" evidence="1">
    <location>
        <begin position="3259"/>
        <end position="3269"/>
    </location>
</feature>